<dbReference type="InterPro" id="IPR011990">
    <property type="entry name" value="TPR-like_helical_dom_sf"/>
</dbReference>
<sequence length="235" mass="27258">MENTKFDILGRKDLFVNVFFLFSCRKTKTSTTRRLHNPKTISANSTPDQLSSQSLIVHDSQHNNDLTRFYLTTADKLLEAKRLFSQGLSLYNQNHTSWETSMKLLSDSVRVYEQLLREINLDTVNLYEYVASIYNDRHQFDYTCMYLNKCISILKMNLSTSCSSSTILLVDVLRKYAQTLFHCRKFDDARRTILEAQLLLDQMTPTSTISEEEKRTMGVLQTMEDLKAKCDLCLG</sequence>
<proteinExistence type="predicted"/>
<dbReference type="PROSITE" id="PS51257">
    <property type="entry name" value="PROKAR_LIPOPROTEIN"/>
    <property type="match status" value="1"/>
</dbReference>
<comment type="caution">
    <text evidence="1">The sequence shown here is derived from an EMBL/GenBank/DDBJ whole genome shotgun (WGS) entry which is preliminary data.</text>
</comment>
<accession>A0A813N1Y1</accession>
<dbReference type="OrthoDB" id="10000630at2759"/>
<dbReference type="Gene3D" id="1.25.40.10">
    <property type="entry name" value="Tetratricopeptide repeat domain"/>
    <property type="match status" value="1"/>
</dbReference>
<gene>
    <name evidence="1" type="ORF">EDS130_LOCUS1266</name>
</gene>
<dbReference type="EMBL" id="CAJNOJ010000003">
    <property type="protein sequence ID" value="CAF0733466.1"/>
    <property type="molecule type" value="Genomic_DNA"/>
</dbReference>
<dbReference type="Proteomes" id="UP000663852">
    <property type="component" value="Unassembled WGS sequence"/>
</dbReference>
<reference evidence="1" key="1">
    <citation type="submission" date="2021-02" db="EMBL/GenBank/DDBJ databases">
        <authorList>
            <person name="Nowell W R."/>
        </authorList>
    </citation>
    <scope>NUCLEOTIDE SEQUENCE</scope>
</reference>
<dbReference type="AlphaFoldDB" id="A0A813N1Y1"/>
<evidence type="ECO:0000313" key="2">
    <source>
        <dbReference type="Proteomes" id="UP000663852"/>
    </source>
</evidence>
<evidence type="ECO:0000313" key="1">
    <source>
        <dbReference type="EMBL" id="CAF0733466.1"/>
    </source>
</evidence>
<organism evidence="1 2">
    <name type="scientific">Adineta ricciae</name>
    <name type="common">Rotifer</name>
    <dbReference type="NCBI Taxonomy" id="249248"/>
    <lineage>
        <taxon>Eukaryota</taxon>
        <taxon>Metazoa</taxon>
        <taxon>Spiralia</taxon>
        <taxon>Gnathifera</taxon>
        <taxon>Rotifera</taxon>
        <taxon>Eurotatoria</taxon>
        <taxon>Bdelloidea</taxon>
        <taxon>Adinetida</taxon>
        <taxon>Adinetidae</taxon>
        <taxon>Adineta</taxon>
    </lineage>
</organism>
<name>A0A813N1Y1_ADIRI</name>
<protein>
    <submittedName>
        <fullName evidence="1">Uncharacterized protein</fullName>
    </submittedName>
</protein>